<dbReference type="OrthoDB" id="9815174at2"/>
<evidence type="ECO:0000256" key="4">
    <source>
        <dbReference type="ARBA" id="ARBA00023163"/>
    </source>
</evidence>
<reference evidence="6 7" key="1">
    <citation type="submission" date="2018-04" db="EMBL/GenBank/DDBJ databases">
        <title>Genome sequencing of Gemmobacter.</title>
        <authorList>
            <person name="Yi H."/>
            <person name="Baek M.-G."/>
        </authorList>
    </citation>
    <scope>NUCLEOTIDE SEQUENCE [LARGE SCALE GENOMIC DNA]</scope>
    <source>
        <strain evidence="6 7">HYN0069</strain>
    </source>
</reference>
<proteinExistence type="inferred from homology"/>
<evidence type="ECO:0000259" key="5">
    <source>
        <dbReference type="PROSITE" id="PS50931"/>
    </source>
</evidence>
<keyword evidence="7" id="KW-1185">Reference proteome</keyword>
<dbReference type="InterPro" id="IPR036388">
    <property type="entry name" value="WH-like_DNA-bd_sf"/>
</dbReference>
<accession>A0A2S0UIG5</accession>
<dbReference type="InterPro" id="IPR036390">
    <property type="entry name" value="WH_DNA-bd_sf"/>
</dbReference>
<dbReference type="Pfam" id="PF00126">
    <property type="entry name" value="HTH_1"/>
    <property type="match status" value="1"/>
</dbReference>
<dbReference type="GO" id="GO:0003677">
    <property type="term" value="F:DNA binding"/>
    <property type="evidence" value="ECO:0007669"/>
    <property type="project" value="UniProtKB-KW"/>
</dbReference>
<evidence type="ECO:0000256" key="1">
    <source>
        <dbReference type="ARBA" id="ARBA00009437"/>
    </source>
</evidence>
<dbReference type="InterPro" id="IPR000847">
    <property type="entry name" value="LysR_HTH_N"/>
</dbReference>
<dbReference type="InterPro" id="IPR050176">
    <property type="entry name" value="LTTR"/>
</dbReference>
<keyword evidence="4" id="KW-0804">Transcription</keyword>
<dbReference type="PROSITE" id="PS50931">
    <property type="entry name" value="HTH_LYSR"/>
    <property type="match status" value="1"/>
</dbReference>
<dbReference type="FunFam" id="1.10.10.10:FF:000001">
    <property type="entry name" value="LysR family transcriptional regulator"/>
    <property type="match status" value="1"/>
</dbReference>
<dbReference type="AlphaFoldDB" id="A0A2S0UIG5"/>
<comment type="similarity">
    <text evidence="1">Belongs to the LysR transcriptional regulatory family.</text>
</comment>
<dbReference type="RefSeq" id="WP_108434398.1">
    <property type="nucleotide sequence ID" value="NZ_CP028918.1"/>
</dbReference>
<protein>
    <submittedName>
        <fullName evidence="6">LysR family transcriptional regulator</fullName>
    </submittedName>
</protein>
<evidence type="ECO:0000313" key="7">
    <source>
        <dbReference type="Proteomes" id="UP000244496"/>
    </source>
</evidence>
<dbReference type="GO" id="GO:0003700">
    <property type="term" value="F:DNA-binding transcription factor activity"/>
    <property type="evidence" value="ECO:0007669"/>
    <property type="project" value="InterPro"/>
</dbReference>
<name>A0A2S0UIG5_9RHOB</name>
<evidence type="ECO:0000313" key="6">
    <source>
        <dbReference type="EMBL" id="AWB47571.1"/>
    </source>
</evidence>
<evidence type="ECO:0000256" key="2">
    <source>
        <dbReference type="ARBA" id="ARBA00023015"/>
    </source>
</evidence>
<dbReference type="SUPFAM" id="SSF46785">
    <property type="entry name" value="Winged helix' DNA-binding domain"/>
    <property type="match status" value="1"/>
</dbReference>
<dbReference type="InterPro" id="IPR005119">
    <property type="entry name" value="LysR_subst-bd"/>
</dbReference>
<dbReference type="Pfam" id="PF03466">
    <property type="entry name" value="LysR_substrate"/>
    <property type="match status" value="1"/>
</dbReference>
<feature type="domain" description="HTH lysR-type" evidence="5">
    <location>
        <begin position="4"/>
        <end position="61"/>
    </location>
</feature>
<evidence type="ECO:0000256" key="3">
    <source>
        <dbReference type="ARBA" id="ARBA00023125"/>
    </source>
</evidence>
<dbReference type="KEGG" id="geh:HYN69_02770"/>
<gene>
    <name evidence="6" type="ORF">HYN69_02770</name>
</gene>
<dbReference type="PANTHER" id="PTHR30579">
    <property type="entry name" value="TRANSCRIPTIONAL REGULATOR"/>
    <property type="match status" value="1"/>
</dbReference>
<dbReference type="EMBL" id="CP028918">
    <property type="protein sequence ID" value="AWB47571.1"/>
    <property type="molecule type" value="Genomic_DNA"/>
</dbReference>
<organism evidence="6 7">
    <name type="scientific">Paragemmobacter aquarius</name>
    <dbReference type="NCBI Taxonomy" id="2169400"/>
    <lineage>
        <taxon>Bacteria</taxon>
        <taxon>Pseudomonadati</taxon>
        <taxon>Pseudomonadota</taxon>
        <taxon>Alphaproteobacteria</taxon>
        <taxon>Rhodobacterales</taxon>
        <taxon>Paracoccaceae</taxon>
        <taxon>Paragemmobacter</taxon>
    </lineage>
</organism>
<keyword evidence="2" id="KW-0805">Transcription regulation</keyword>
<dbReference type="Gene3D" id="1.10.10.10">
    <property type="entry name" value="Winged helix-like DNA-binding domain superfamily/Winged helix DNA-binding domain"/>
    <property type="match status" value="1"/>
</dbReference>
<dbReference type="PANTHER" id="PTHR30579:SF7">
    <property type="entry name" value="HTH-TYPE TRANSCRIPTIONAL REGULATOR LRHA-RELATED"/>
    <property type="match status" value="1"/>
</dbReference>
<dbReference type="PRINTS" id="PR00039">
    <property type="entry name" value="HTHLYSR"/>
</dbReference>
<keyword evidence="3" id="KW-0238">DNA-binding</keyword>
<dbReference type="Proteomes" id="UP000244496">
    <property type="component" value="Chromosome"/>
</dbReference>
<dbReference type="Gene3D" id="3.40.190.10">
    <property type="entry name" value="Periplasmic binding protein-like II"/>
    <property type="match status" value="2"/>
</dbReference>
<dbReference type="SUPFAM" id="SSF53850">
    <property type="entry name" value="Periplasmic binding protein-like II"/>
    <property type="match status" value="1"/>
</dbReference>
<sequence>MHDVDTAVLRTFLALAETGSFSRAGVMVGRSQSAVSEQIRKLEELFGRTLIERTTRSVRLTAEGEHLMAHARAMVAQADAMLARFRAPDIAGEVRFGSPEDFASVYLPDILGVFAAAHPAVELHVTCQLTLPLVEEFEAGEQDLIIVKQDPERRYAASRPLWRERLVWVAATSLGQEFSGATRGPLPLVLSPAPCVYRGRATRTLEGAGVTWSGIFTSPSFAGQVAAVRAGLGYAVMPRAMVPPELIVLRDWPELAEVEIALLGQARLSPAASALAGFIEERVARR</sequence>